<dbReference type="AlphaFoldDB" id="X1ULC3"/>
<organism evidence="1">
    <name type="scientific">marine sediment metagenome</name>
    <dbReference type="NCBI Taxonomy" id="412755"/>
    <lineage>
        <taxon>unclassified sequences</taxon>
        <taxon>metagenomes</taxon>
        <taxon>ecological metagenomes</taxon>
    </lineage>
</organism>
<protein>
    <submittedName>
        <fullName evidence="1">Uncharacterized protein</fullName>
    </submittedName>
</protein>
<proteinExistence type="predicted"/>
<accession>X1ULC3</accession>
<name>X1ULC3_9ZZZZ</name>
<sequence length="52" mass="5488">MATNPPPVSSFVQDTNRIRLQVELTPAIVSLLDHITSVTGASRAAVTVQALT</sequence>
<reference evidence="1" key="1">
    <citation type="journal article" date="2014" name="Front. Microbiol.">
        <title>High frequency of phylogenetically diverse reductive dehalogenase-homologous genes in deep subseafloor sedimentary metagenomes.</title>
        <authorList>
            <person name="Kawai M."/>
            <person name="Futagami T."/>
            <person name="Toyoda A."/>
            <person name="Takaki Y."/>
            <person name="Nishi S."/>
            <person name="Hori S."/>
            <person name="Arai W."/>
            <person name="Tsubouchi T."/>
            <person name="Morono Y."/>
            <person name="Uchiyama I."/>
            <person name="Ito T."/>
            <person name="Fujiyama A."/>
            <person name="Inagaki F."/>
            <person name="Takami H."/>
        </authorList>
    </citation>
    <scope>NUCLEOTIDE SEQUENCE</scope>
    <source>
        <strain evidence="1">Expedition CK06-06</strain>
    </source>
</reference>
<gene>
    <name evidence="1" type="ORF">S12H4_51994</name>
</gene>
<feature type="non-terminal residue" evidence="1">
    <location>
        <position position="52"/>
    </location>
</feature>
<evidence type="ECO:0000313" key="1">
    <source>
        <dbReference type="EMBL" id="GAJ04392.1"/>
    </source>
</evidence>
<dbReference type="EMBL" id="BARW01032934">
    <property type="protein sequence ID" value="GAJ04392.1"/>
    <property type="molecule type" value="Genomic_DNA"/>
</dbReference>
<comment type="caution">
    <text evidence="1">The sequence shown here is derived from an EMBL/GenBank/DDBJ whole genome shotgun (WGS) entry which is preliminary data.</text>
</comment>